<dbReference type="EMBL" id="JBHLUX010000081">
    <property type="protein sequence ID" value="MFC0472554.1"/>
    <property type="molecule type" value="Genomic_DNA"/>
</dbReference>
<proteinExistence type="predicted"/>
<evidence type="ECO:0000313" key="2">
    <source>
        <dbReference type="EMBL" id="MFC0472554.1"/>
    </source>
</evidence>
<protein>
    <recommendedName>
        <fullName evidence="4">S1 motif domain-containing protein</fullName>
    </recommendedName>
</protein>
<gene>
    <name evidence="2" type="ORF">ACFFHM_19225</name>
</gene>
<dbReference type="Proteomes" id="UP001589838">
    <property type="component" value="Unassembled WGS sequence"/>
</dbReference>
<name>A0ABV6KGY3_9BACI</name>
<dbReference type="RefSeq" id="WP_335963277.1">
    <property type="nucleotide sequence ID" value="NZ_JAXBLX010000045.1"/>
</dbReference>
<evidence type="ECO:0000313" key="3">
    <source>
        <dbReference type="Proteomes" id="UP001589838"/>
    </source>
</evidence>
<keyword evidence="3" id="KW-1185">Reference proteome</keyword>
<comment type="caution">
    <text evidence="2">The sequence shown here is derived from an EMBL/GenBank/DDBJ whole genome shotgun (WGS) entry which is preliminary data.</text>
</comment>
<feature type="region of interest" description="Disordered" evidence="1">
    <location>
        <begin position="1"/>
        <end position="36"/>
    </location>
</feature>
<organism evidence="2 3">
    <name type="scientific">Halalkalibacter kiskunsagensis</name>
    <dbReference type="NCBI Taxonomy" id="1548599"/>
    <lineage>
        <taxon>Bacteria</taxon>
        <taxon>Bacillati</taxon>
        <taxon>Bacillota</taxon>
        <taxon>Bacilli</taxon>
        <taxon>Bacillales</taxon>
        <taxon>Bacillaceae</taxon>
        <taxon>Halalkalibacter</taxon>
    </lineage>
</organism>
<accession>A0ABV6KGY3</accession>
<evidence type="ECO:0008006" key="4">
    <source>
        <dbReference type="Google" id="ProtNLM"/>
    </source>
</evidence>
<sequence length="139" mass="16493">MHNYPMNQFGPQQMQPGAMDPTLQQQQTQPGAMDPAYQQQQMHDLCQQYYNHLMQFETTDGQVHDGIIDSVDQNGVNMLIPDGDTEQRNNDQRYGFDVGYGGYGGYPPYGYGYPRRFRRFRRQRFPFYLLRSLFFPYFY</sequence>
<feature type="compositionally biased region" description="Polar residues" evidence="1">
    <location>
        <begin position="1"/>
        <end position="15"/>
    </location>
</feature>
<reference evidence="2 3" key="1">
    <citation type="submission" date="2024-09" db="EMBL/GenBank/DDBJ databases">
        <authorList>
            <person name="Sun Q."/>
            <person name="Mori K."/>
        </authorList>
    </citation>
    <scope>NUCLEOTIDE SEQUENCE [LARGE SCALE GENOMIC DNA]</scope>
    <source>
        <strain evidence="2 3">NCAIM B.02610</strain>
    </source>
</reference>
<evidence type="ECO:0000256" key="1">
    <source>
        <dbReference type="SAM" id="MobiDB-lite"/>
    </source>
</evidence>